<evidence type="ECO:0000256" key="4">
    <source>
        <dbReference type="ARBA" id="ARBA00023216"/>
    </source>
</evidence>
<dbReference type="Gene3D" id="1.10.220.10">
    <property type="entry name" value="Annexin"/>
    <property type="match status" value="4"/>
</dbReference>
<dbReference type="FunCoup" id="A0A2G5DXG5">
    <property type="interactions" value="60"/>
</dbReference>
<dbReference type="InterPro" id="IPR018502">
    <property type="entry name" value="Annexin_repeat"/>
</dbReference>
<dbReference type="FunFam" id="1.10.220.10:FF:000008">
    <property type="entry name" value="Annexin"/>
    <property type="match status" value="1"/>
</dbReference>
<dbReference type="GO" id="GO:0009408">
    <property type="term" value="P:response to heat"/>
    <property type="evidence" value="ECO:0007669"/>
    <property type="project" value="TreeGrafter"/>
</dbReference>
<feature type="binding site" evidence="6">
    <location>
        <position position="299"/>
    </location>
    <ligand>
        <name>Ca(2+)</name>
        <dbReference type="ChEBI" id="CHEBI:29108"/>
        <label>1</label>
    </ligand>
</feature>
<evidence type="ECO:0000256" key="3">
    <source>
        <dbReference type="ARBA" id="ARBA00022837"/>
    </source>
</evidence>
<keyword evidence="8" id="KW-1185">Reference proteome</keyword>
<dbReference type="GO" id="GO:0009409">
    <property type="term" value="P:response to cold"/>
    <property type="evidence" value="ECO:0007669"/>
    <property type="project" value="TreeGrafter"/>
</dbReference>
<feature type="binding site" evidence="6">
    <location>
        <position position="256"/>
    </location>
    <ligand>
        <name>Ca(2+)</name>
        <dbReference type="ChEBI" id="CHEBI:29108"/>
        <label>1</label>
    </ligand>
</feature>
<protein>
    <recommendedName>
        <fullName evidence="9">Annexin</fullName>
    </recommendedName>
</protein>
<proteinExistence type="predicted"/>
<dbReference type="GO" id="GO:0005886">
    <property type="term" value="C:plasma membrane"/>
    <property type="evidence" value="ECO:0007669"/>
    <property type="project" value="TreeGrafter"/>
</dbReference>
<dbReference type="SMART" id="SM00335">
    <property type="entry name" value="ANX"/>
    <property type="match status" value="4"/>
</dbReference>
<accession>A0A2G5DXG5</accession>
<keyword evidence="2" id="KW-0677">Repeat</keyword>
<dbReference type="InterPro" id="IPR037104">
    <property type="entry name" value="Annexin_sf"/>
</dbReference>
<feature type="binding site" evidence="6">
    <location>
        <position position="26"/>
    </location>
    <ligand>
        <name>Ca(2+)</name>
        <dbReference type="ChEBI" id="CHEBI:29108"/>
        <label>1</label>
    </ligand>
</feature>
<dbReference type="InParanoid" id="A0A2G5DXG5"/>
<dbReference type="PANTHER" id="PTHR10502">
    <property type="entry name" value="ANNEXIN"/>
    <property type="match status" value="1"/>
</dbReference>
<evidence type="ECO:0000313" key="8">
    <source>
        <dbReference type="Proteomes" id="UP000230069"/>
    </source>
</evidence>
<dbReference type="FunFam" id="1.10.220.10:FF:000006">
    <property type="entry name" value="Annexin"/>
    <property type="match status" value="1"/>
</dbReference>
<evidence type="ECO:0000256" key="5">
    <source>
        <dbReference type="ARBA" id="ARBA00023302"/>
    </source>
</evidence>
<sequence length="316" mass="35576">MATLIVPDVVPSPREDAEKIRNAVQGFGTHEKALISVIGHRNAAQRQQIRLAYEELYNEDLIKRLESELTGDFEKAVYRWMHEPVDRDAILAHVALKNLSQNYNVIIELALAQSPDELFAVKRAYQNRYKHSLEEDVSFHSSGDLRKILVALVSTHRYDGSEVNASLASSEANILHDAIKEKAFNHEDIIRILGTRSKAQLNATFNRYRDVHGASITKELVSDPADEIAAVLQTAVRCIRHPAKYFEKMVGDALNKTGTDEDALTRVIVRHAERNLEEIKELYYKRNSVPLDKTVAKETSGDYKAFLLTLLGSAGN</sequence>
<dbReference type="OrthoDB" id="37886at2759"/>
<dbReference type="GO" id="GO:0001786">
    <property type="term" value="F:phosphatidylserine binding"/>
    <property type="evidence" value="ECO:0007669"/>
    <property type="project" value="TreeGrafter"/>
</dbReference>
<feature type="binding site" evidence="6">
    <location>
        <position position="298"/>
    </location>
    <ligand>
        <name>Ca(2+)</name>
        <dbReference type="ChEBI" id="CHEBI:29108"/>
        <label>3</label>
    </ligand>
</feature>
<evidence type="ECO:0000256" key="2">
    <source>
        <dbReference type="ARBA" id="ARBA00022737"/>
    </source>
</evidence>
<feature type="binding site" evidence="6">
    <location>
        <position position="296"/>
    </location>
    <ligand>
        <name>Ca(2+)</name>
        <dbReference type="ChEBI" id="CHEBI:29108"/>
        <label>1</label>
    </ligand>
</feature>
<keyword evidence="5" id="KW-0111">Calcium/phospholipid-binding</keyword>
<organism evidence="7 8">
    <name type="scientific">Aquilegia coerulea</name>
    <name type="common">Rocky mountain columbine</name>
    <dbReference type="NCBI Taxonomy" id="218851"/>
    <lineage>
        <taxon>Eukaryota</taxon>
        <taxon>Viridiplantae</taxon>
        <taxon>Streptophyta</taxon>
        <taxon>Embryophyta</taxon>
        <taxon>Tracheophyta</taxon>
        <taxon>Spermatophyta</taxon>
        <taxon>Magnoliopsida</taxon>
        <taxon>Ranunculales</taxon>
        <taxon>Ranunculaceae</taxon>
        <taxon>Thalictroideae</taxon>
        <taxon>Aquilegia</taxon>
    </lineage>
</organism>
<name>A0A2G5DXG5_AQUCA</name>
<reference evidence="7 8" key="1">
    <citation type="submission" date="2017-09" db="EMBL/GenBank/DDBJ databases">
        <title>WGS assembly of Aquilegia coerulea Goldsmith.</title>
        <authorList>
            <person name="Hodges S."/>
            <person name="Kramer E."/>
            <person name="Nordborg M."/>
            <person name="Tomkins J."/>
            <person name="Borevitz J."/>
            <person name="Derieg N."/>
            <person name="Yan J."/>
            <person name="Mihaltcheva S."/>
            <person name="Hayes R.D."/>
            <person name="Rokhsar D."/>
        </authorList>
    </citation>
    <scope>NUCLEOTIDE SEQUENCE [LARGE SCALE GENOMIC DNA]</scope>
    <source>
        <strain evidence="8">cv. Goldsmith</strain>
    </source>
</reference>
<dbReference type="GO" id="GO:0009414">
    <property type="term" value="P:response to water deprivation"/>
    <property type="evidence" value="ECO:0007669"/>
    <property type="project" value="TreeGrafter"/>
</dbReference>
<dbReference type="GO" id="GO:0005509">
    <property type="term" value="F:calcium ion binding"/>
    <property type="evidence" value="ECO:0007669"/>
    <property type="project" value="InterPro"/>
</dbReference>
<dbReference type="EMBL" id="KZ305031">
    <property type="protein sequence ID" value="PIA48191.1"/>
    <property type="molecule type" value="Genomic_DNA"/>
</dbReference>
<dbReference type="AlphaFoldDB" id="A0A2G5DXG5"/>
<evidence type="ECO:0000256" key="1">
    <source>
        <dbReference type="ARBA" id="ARBA00022723"/>
    </source>
</evidence>
<dbReference type="GO" id="GO:0005737">
    <property type="term" value="C:cytoplasm"/>
    <property type="evidence" value="ECO:0007669"/>
    <property type="project" value="TreeGrafter"/>
</dbReference>
<feature type="binding site" evidence="6">
    <location>
        <position position="28"/>
    </location>
    <ligand>
        <name>Ca(2+)</name>
        <dbReference type="ChEBI" id="CHEBI:29108"/>
        <label>1</label>
    </ligand>
</feature>
<feature type="binding site" evidence="6">
    <location>
        <position position="258"/>
    </location>
    <ligand>
        <name>Ca(2+)</name>
        <dbReference type="ChEBI" id="CHEBI:29108"/>
        <label>1</label>
    </ligand>
</feature>
<keyword evidence="3 6" id="KW-0106">Calcium</keyword>
<dbReference type="Pfam" id="PF00191">
    <property type="entry name" value="Annexin"/>
    <property type="match status" value="4"/>
</dbReference>
<keyword evidence="4" id="KW-0041">Annexin</keyword>
<evidence type="ECO:0000256" key="6">
    <source>
        <dbReference type="PIRSR" id="PIRSR609118-1"/>
    </source>
</evidence>
<dbReference type="Proteomes" id="UP000230069">
    <property type="component" value="Unassembled WGS sequence"/>
</dbReference>
<dbReference type="PRINTS" id="PR01814">
    <property type="entry name" value="ANNEXINPLANT"/>
</dbReference>
<dbReference type="PROSITE" id="PS51897">
    <property type="entry name" value="ANNEXIN_2"/>
    <property type="match status" value="4"/>
</dbReference>
<dbReference type="PRINTS" id="PR00196">
    <property type="entry name" value="ANNEXIN"/>
</dbReference>
<feature type="binding site" evidence="6">
    <location>
        <position position="68"/>
    </location>
    <ligand>
        <name>Ca(2+)</name>
        <dbReference type="ChEBI" id="CHEBI:29108"/>
        <label>1</label>
    </ligand>
</feature>
<dbReference type="FunFam" id="1.10.220.10:FF:000001">
    <property type="entry name" value="Annexin"/>
    <property type="match status" value="1"/>
</dbReference>
<gene>
    <name evidence="7" type="ORF">AQUCO_01400636v1</name>
</gene>
<dbReference type="PANTHER" id="PTHR10502:SF193">
    <property type="entry name" value="ANNEXIN D8"/>
    <property type="match status" value="1"/>
</dbReference>
<dbReference type="GO" id="GO:0009651">
    <property type="term" value="P:response to salt stress"/>
    <property type="evidence" value="ECO:0007669"/>
    <property type="project" value="TreeGrafter"/>
</dbReference>
<dbReference type="InterPro" id="IPR001464">
    <property type="entry name" value="Annexin"/>
</dbReference>
<dbReference type="GO" id="GO:0005544">
    <property type="term" value="F:calcium-dependent phospholipid binding"/>
    <property type="evidence" value="ECO:0007669"/>
    <property type="project" value="UniProtKB-KW"/>
</dbReference>
<dbReference type="FunFam" id="1.10.220.10:FF:000009">
    <property type="entry name" value="Annexin"/>
    <property type="match status" value="1"/>
</dbReference>
<evidence type="ECO:0008006" key="9">
    <source>
        <dbReference type="Google" id="ProtNLM"/>
    </source>
</evidence>
<dbReference type="InterPro" id="IPR009118">
    <property type="entry name" value="AnnexinD_plant"/>
</dbReference>
<dbReference type="STRING" id="218851.A0A2G5DXG5"/>
<keyword evidence="1 6" id="KW-0479">Metal-binding</keyword>
<evidence type="ECO:0000313" key="7">
    <source>
        <dbReference type="EMBL" id="PIA48191.1"/>
    </source>
</evidence>
<dbReference type="SUPFAM" id="SSF47874">
    <property type="entry name" value="Annexin"/>
    <property type="match status" value="1"/>
</dbReference>